<keyword evidence="2" id="KW-1185">Reference proteome</keyword>
<gene>
    <name evidence="1" type="ORF">CNR27_02180</name>
</gene>
<name>A0A290XBF2_9GAMM</name>
<dbReference type="Proteomes" id="UP000218968">
    <property type="component" value="Chromosome"/>
</dbReference>
<organism evidence="1 2">
    <name type="scientific">Luteimonas chenhongjianii</name>
    <dbReference type="NCBI Taxonomy" id="2006110"/>
    <lineage>
        <taxon>Bacteria</taxon>
        <taxon>Pseudomonadati</taxon>
        <taxon>Pseudomonadota</taxon>
        <taxon>Gammaproteobacteria</taxon>
        <taxon>Lysobacterales</taxon>
        <taxon>Lysobacteraceae</taxon>
        <taxon>Luteimonas</taxon>
    </lineage>
</organism>
<evidence type="ECO:0000313" key="1">
    <source>
        <dbReference type="EMBL" id="ATD66403.1"/>
    </source>
</evidence>
<dbReference type="RefSeq" id="WP_096296733.1">
    <property type="nucleotide sequence ID" value="NZ_CP023406.1"/>
</dbReference>
<sequence length="346" mass="36905">MRGWIAAGLVVLAIASTRTDAGDLESSGTDGWLHPSAGVEESHAAADRRAAQQAYLRRTAGALAQTDRPRELALAALLHQAAAHPAPPQPGDVIDTPVTGVQSDGIARDWRERAAARAGDDVIANVLLIAGADKMDGISQDAAQRWADAQPDNRAPWLLRTDMPVDAMLQAAAERRHYDSVHFQTLRWMRDALAAHPADARTRASTGGGAPMGERVYATMLALGLYSANAAPGYSRLAGGCTSATPELQVACRSLAGQLLESDTLIMRSIGSAIALRLDAPDVEATRAVAWRTHAMQRATAPDGERQFMRLLDDTSIRTEIELQARMLSDAGIPLVPPADWTPPTH</sequence>
<dbReference type="AlphaFoldDB" id="A0A290XBF2"/>
<dbReference type="EMBL" id="CP023406">
    <property type="protein sequence ID" value="ATD66403.1"/>
    <property type="molecule type" value="Genomic_DNA"/>
</dbReference>
<dbReference type="OrthoDB" id="5975469at2"/>
<proteinExistence type="predicted"/>
<accession>A0A290XBF2</accession>
<protein>
    <submittedName>
        <fullName evidence="1">Uncharacterized protein</fullName>
    </submittedName>
</protein>
<reference evidence="2" key="1">
    <citation type="submission" date="2017-09" db="EMBL/GenBank/DDBJ databases">
        <title>Luteimonas liuhanmingii sp.nov., isolated from the intestinal contents of Tibetan Plateau Pika in Yushu, Qinghai Province, China.</title>
        <authorList>
            <person name="Gui Z."/>
        </authorList>
    </citation>
    <scope>NUCLEOTIDE SEQUENCE [LARGE SCALE GENOMIC DNA]</scope>
    <source>
        <strain evidence="2">100111</strain>
    </source>
</reference>
<dbReference type="KEGG" id="lum:CNR27_02180"/>
<evidence type="ECO:0000313" key="2">
    <source>
        <dbReference type="Proteomes" id="UP000218968"/>
    </source>
</evidence>